<dbReference type="RefSeq" id="WP_111594492.1">
    <property type="nucleotide sequence ID" value="NZ_QLMA01000008.1"/>
</dbReference>
<dbReference type="OrthoDB" id="1027298at2"/>
<evidence type="ECO:0000313" key="2">
    <source>
        <dbReference type="EMBL" id="RAJ76793.1"/>
    </source>
</evidence>
<comment type="caution">
    <text evidence="2">The sequence shown here is derived from an EMBL/GenBank/DDBJ whole genome shotgun (WGS) entry which is preliminary data.</text>
</comment>
<keyword evidence="3" id="KW-1185">Reference proteome</keyword>
<sequence length="98" mass="11299">MEAFSNKEPGNILEQALLSIPEDYRAVFILREIEQLSVLDTSKVLSISPVNVKVRQIRAKILLHEHLSKDYKKEMIFPFHPSRCDRIVNRVLGKLGID</sequence>
<dbReference type="InterPro" id="IPR013324">
    <property type="entry name" value="RNA_pol_sigma_r3/r4-like"/>
</dbReference>
<name>A0A327VNW9_9BACT</name>
<proteinExistence type="predicted"/>
<dbReference type="GO" id="GO:0016987">
    <property type="term" value="F:sigma factor activity"/>
    <property type="evidence" value="ECO:0007669"/>
    <property type="project" value="InterPro"/>
</dbReference>
<dbReference type="InterPro" id="IPR036388">
    <property type="entry name" value="WH-like_DNA-bd_sf"/>
</dbReference>
<accession>A0A327VNW9</accession>
<reference evidence="2 3" key="1">
    <citation type="submission" date="2018-06" db="EMBL/GenBank/DDBJ databases">
        <title>Genomic Encyclopedia of Archaeal and Bacterial Type Strains, Phase II (KMG-II): from individual species to whole genera.</title>
        <authorList>
            <person name="Goeker M."/>
        </authorList>
    </citation>
    <scope>NUCLEOTIDE SEQUENCE [LARGE SCALE GENOMIC DNA]</scope>
    <source>
        <strain evidence="2 3">DSM 29821</strain>
    </source>
</reference>
<evidence type="ECO:0000259" key="1">
    <source>
        <dbReference type="Pfam" id="PF08281"/>
    </source>
</evidence>
<feature type="domain" description="RNA polymerase sigma factor 70 region 4 type 2" evidence="1">
    <location>
        <begin position="12"/>
        <end position="59"/>
    </location>
</feature>
<dbReference type="GO" id="GO:0006352">
    <property type="term" value="P:DNA-templated transcription initiation"/>
    <property type="evidence" value="ECO:0007669"/>
    <property type="project" value="InterPro"/>
</dbReference>
<gene>
    <name evidence="2" type="ORF">CLV59_108314</name>
</gene>
<dbReference type="AlphaFoldDB" id="A0A327VNW9"/>
<protein>
    <submittedName>
        <fullName evidence="2">Sigma-70-like protein</fullName>
    </submittedName>
</protein>
<dbReference type="SUPFAM" id="SSF88659">
    <property type="entry name" value="Sigma3 and sigma4 domains of RNA polymerase sigma factors"/>
    <property type="match status" value="1"/>
</dbReference>
<dbReference type="InterPro" id="IPR013249">
    <property type="entry name" value="RNA_pol_sigma70_r4_t2"/>
</dbReference>
<evidence type="ECO:0000313" key="3">
    <source>
        <dbReference type="Proteomes" id="UP000249819"/>
    </source>
</evidence>
<dbReference type="GO" id="GO:0003677">
    <property type="term" value="F:DNA binding"/>
    <property type="evidence" value="ECO:0007669"/>
    <property type="project" value="InterPro"/>
</dbReference>
<dbReference type="EMBL" id="QLMA01000008">
    <property type="protein sequence ID" value="RAJ76793.1"/>
    <property type="molecule type" value="Genomic_DNA"/>
</dbReference>
<dbReference type="Pfam" id="PF08281">
    <property type="entry name" value="Sigma70_r4_2"/>
    <property type="match status" value="1"/>
</dbReference>
<organism evidence="2 3">
    <name type="scientific">Chitinophaga dinghuensis</name>
    <dbReference type="NCBI Taxonomy" id="1539050"/>
    <lineage>
        <taxon>Bacteria</taxon>
        <taxon>Pseudomonadati</taxon>
        <taxon>Bacteroidota</taxon>
        <taxon>Chitinophagia</taxon>
        <taxon>Chitinophagales</taxon>
        <taxon>Chitinophagaceae</taxon>
        <taxon>Chitinophaga</taxon>
    </lineage>
</organism>
<dbReference type="Gene3D" id="1.10.10.10">
    <property type="entry name" value="Winged helix-like DNA-binding domain superfamily/Winged helix DNA-binding domain"/>
    <property type="match status" value="1"/>
</dbReference>
<dbReference type="Proteomes" id="UP000249819">
    <property type="component" value="Unassembled WGS sequence"/>
</dbReference>